<gene>
    <name evidence="1" type="primary">Necator_chrX.g23411</name>
    <name evidence="1" type="ORF">RB195_023248</name>
</gene>
<dbReference type="Gene3D" id="3.30.420.10">
    <property type="entry name" value="Ribonuclease H-like superfamily/Ribonuclease H"/>
    <property type="match status" value="1"/>
</dbReference>
<name>A0ABR1EIE6_NECAM</name>
<protein>
    <submittedName>
        <fullName evidence="1">Uncharacterized protein</fullName>
    </submittedName>
</protein>
<dbReference type="InterPro" id="IPR036397">
    <property type="entry name" value="RNaseH_sf"/>
</dbReference>
<organism evidence="1 2">
    <name type="scientific">Necator americanus</name>
    <name type="common">Human hookworm</name>
    <dbReference type="NCBI Taxonomy" id="51031"/>
    <lineage>
        <taxon>Eukaryota</taxon>
        <taxon>Metazoa</taxon>
        <taxon>Ecdysozoa</taxon>
        <taxon>Nematoda</taxon>
        <taxon>Chromadorea</taxon>
        <taxon>Rhabditida</taxon>
        <taxon>Rhabditina</taxon>
        <taxon>Rhabditomorpha</taxon>
        <taxon>Strongyloidea</taxon>
        <taxon>Ancylostomatidae</taxon>
        <taxon>Bunostominae</taxon>
        <taxon>Necator</taxon>
    </lineage>
</organism>
<dbReference type="EMBL" id="JAVFWL010000006">
    <property type="protein sequence ID" value="KAK6762452.1"/>
    <property type="molecule type" value="Genomic_DNA"/>
</dbReference>
<proteinExistence type="predicted"/>
<accession>A0ABR1EIE6</accession>
<keyword evidence="2" id="KW-1185">Reference proteome</keyword>
<sequence length="209" mass="24252">MSKMSTPSLEVQSTLEVPVRDYPIEDEDRSEYPMELDFDLLRRLVETDNHIMYQTTRELTFTGGPNGWSVHGVAYWELLAEGYTRRPHLATEEFKRKSGKCTPATARSLLPARQRSAAHCKNDQGRTDEVWLDHFITIIVFPRLGSLGLPPFFYLRRHLNGHNFQTRDEIKTALEQVFKDQSPAFWRKDIHDLPKCRQKTIDASGAYLK</sequence>
<reference evidence="1 2" key="1">
    <citation type="submission" date="2023-08" db="EMBL/GenBank/DDBJ databases">
        <title>A Necator americanus chromosomal reference genome.</title>
        <authorList>
            <person name="Ilik V."/>
            <person name="Petrzelkova K.J."/>
            <person name="Pardy F."/>
            <person name="Fuh T."/>
            <person name="Niatou-Singa F.S."/>
            <person name="Gouil Q."/>
            <person name="Baker L."/>
            <person name="Ritchie M.E."/>
            <person name="Jex A.R."/>
            <person name="Gazzola D."/>
            <person name="Li H."/>
            <person name="Toshio Fujiwara R."/>
            <person name="Zhan B."/>
            <person name="Aroian R.V."/>
            <person name="Pafco B."/>
            <person name="Schwarz E.M."/>
        </authorList>
    </citation>
    <scope>NUCLEOTIDE SEQUENCE [LARGE SCALE GENOMIC DNA]</scope>
    <source>
        <strain evidence="1 2">Aroian</strain>
        <tissue evidence="1">Whole animal</tissue>
    </source>
</reference>
<evidence type="ECO:0000313" key="1">
    <source>
        <dbReference type="EMBL" id="KAK6762452.1"/>
    </source>
</evidence>
<comment type="caution">
    <text evidence="1">The sequence shown here is derived from an EMBL/GenBank/DDBJ whole genome shotgun (WGS) entry which is preliminary data.</text>
</comment>
<dbReference type="Proteomes" id="UP001303046">
    <property type="component" value="Unassembled WGS sequence"/>
</dbReference>
<evidence type="ECO:0000313" key="2">
    <source>
        <dbReference type="Proteomes" id="UP001303046"/>
    </source>
</evidence>